<protein>
    <submittedName>
        <fullName evidence="1">Uncharacterized protein</fullName>
    </submittedName>
</protein>
<evidence type="ECO:0000313" key="2">
    <source>
        <dbReference type="Proteomes" id="UP001586593"/>
    </source>
</evidence>
<dbReference type="Proteomes" id="UP001586593">
    <property type="component" value="Unassembled WGS sequence"/>
</dbReference>
<evidence type="ECO:0000313" key="1">
    <source>
        <dbReference type="EMBL" id="KAL1839581.1"/>
    </source>
</evidence>
<organism evidence="1 2">
    <name type="scientific">Phialemonium thermophilum</name>
    <dbReference type="NCBI Taxonomy" id="223376"/>
    <lineage>
        <taxon>Eukaryota</taxon>
        <taxon>Fungi</taxon>
        <taxon>Dikarya</taxon>
        <taxon>Ascomycota</taxon>
        <taxon>Pezizomycotina</taxon>
        <taxon>Sordariomycetes</taxon>
        <taxon>Sordariomycetidae</taxon>
        <taxon>Cephalothecales</taxon>
        <taxon>Cephalothecaceae</taxon>
        <taxon>Phialemonium</taxon>
    </lineage>
</organism>
<gene>
    <name evidence="1" type="ORF">VTK73DRAFT_4004</name>
</gene>
<keyword evidence="2" id="KW-1185">Reference proteome</keyword>
<comment type="caution">
    <text evidence="1">The sequence shown here is derived from an EMBL/GenBank/DDBJ whole genome shotgun (WGS) entry which is preliminary data.</text>
</comment>
<name>A0ABR3VEM7_9PEZI</name>
<dbReference type="EMBL" id="JAZHXJ010002313">
    <property type="protein sequence ID" value="KAL1839581.1"/>
    <property type="molecule type" value="Genomic_DNA"/>
</dbReference>
<reference evidence="1 2" key="1">
    <citation type="journal article" date="2024" name="Commun. Biol.">
        <title>Comparative genomic analysis of thermophilic fungi reveals convergent evolutionary adaptations and gene losses.</title>
        <authorList>
            <person name="Steindorff A.S."/>
            <person name="Aguilar-Pontes M.V."/>
            <person name="Robinson A.J."/>
            <person name="Andreopoulos B."/>
            <person name="LaButti K."/>
            <person name="Kuo A."/>
            <person name="Mondo S."/>
            <person name="Riley R."/>
            <person name="Otillar R."/>
            <person name="Haridas S."/>
            <person name="Lipzen A."/>
            <person name="Grimwood J."/>
            <person name="Schmutz J."/>
            <person name="Clum A."/>
            <person name="Reid I.D."/>
            <person name="Moisan M.C."/>
            <person name="Butler G."/>
            <person name="Nguyen T.T.M."/>
            <person name="Dewar K."/>
            <person name="Conant G."/>
            <person name="Drula E."/>
            <person name="Henrissat B."/>
            <person name="Hansel C."/>
            <person name="Singer S."/>
            <person name="Hutchinson M.I."/>
            <person name="de Vries R.P."/>
            <person name="Natvig D.O."/>
            <person name="Powell A.J."/>
            <person name="Tsang A."/>
            <person name="Grigoriev I.V."/>
        </authorList>
    </citation>
    <scope>NUCLEOTIDE SEQUENCE [LARGE SCALE GENOMIC DNA]</scope>
    <source>
        <strain evidence="1 2">ATCC 24622</strain>
    </source>
</reference>
<accession>A0ABR3VEM7</accession>
<proteinExistence type="predicted"/>
<sequence>MQQQQQQQQLLVVGRGGLATALGRLGLPGVGAPHLPDGHPGAAAVSAAQARPAAAVRPAAVPLQRVHAVGAPVAGGRRRRVRGRVAGEEALCRGRCQHRRRDPRSQTRRCRRLWPDISDHHRGLRERKGMVSGERGRSVTSITLQRMLTWMLQKPVFSC</sequence>